<sequence>MNKKAKARWLKRFHQWHWISSAVCLVSMVLFSVTGITLTHAGAIGAEPEVTAVDRVLPAELLSGLEGVESGPLPADLRRWLSRETGLAVDALPAEWSDAEVYLALPRPGGDAWLAIDRADGALMAEDTDRGWIALFNDLHKGRHAGTVWRWFIDIFAVATLVFAATGLVLMALHAKRRPATWPVTALGLILPWLLIAFFVH</sequence>
<dbReference type="RefSeq" id="WP_228548634.1">
    <property type="nucleotide sequence ID" value="NZ_ARXX01000029.1"/>
</dbReference>
<gene>
    <name evidence="2" type="ORF">Y5W_02105</name>
</gene>
<evidence type="ECO:0008006" key="4">
    <source>
        <dbReference type="Google" id="ProtNLM"/>
    </source>
</evidence>
<reference evidence="2 3" key="1">
    <citation type="submission" date="2012-09" db="EMBL/GenBank/DDBJ databases">
        <title>Genome Sequence of alkane-degrading Bacterium Alcanivorax sp. 521-1.</title>
        <authorList>
            <person name="Lai Q."/>
            <person name="Shao Z."/>
        </authorList>
    </citation>
    <scope>NUCLEOTIDE SEQUENCE [LARGE SCALE GENOMIC DNA]</scope>
    <source>
        <strain evidence="2 3">521-1</strain>
    </source>
</reference>
<dbReference type="Proteomes" id="UP000662703">
    <property type="component" value="Unassembled WGS sequence"/>
</dbReference>
<feature type="transmembrane region" description="Helical" evidence="1">
    <location>
        <begin position="180"/>
        <end position="200"/>
    </location>
</feature>
<dbReference type="Pfam" id="PF16357">
    <property type="entry name" value="PepSY_TM_like_2"/>
    <property type="match status" value="1"/>
</dbReference>
<keyword evidence="1" id="KW-0812">Transmembrane</keyword>
<keyword evidence="1" id="KW-0472">Membrane</keyword>
<evidence type="ECO:0000313" key="3">
    <source>
        <dbReference type="Proteomes" id="UP000662703"/>
    </source>
</evidence>
<feature type="transmembrane region" description="Helical" evidence="1">
    <location>
        <begin position="151"/>
        <end position="173"/>
    </location>
</feature>
<keyword evidence="1" id="KW-1133">Transmembrane helix</keyword>
<name>A0ABS0ATK6_9GAMM</name>
<dbReference type="InterPro" id="IPR032307">
    <property type="entry name" value="PepSY_TM-like_2"/>
</dbReference>
<organism evidence="2 3">
    <name type="scientific">Alloalcanivorax profundimaris</name>
    <dbReference type="NCBI Taxonomy" id="2735259"/>
    <lineage>
        <taxon>Bacteria</taxon>
        <taxon>Pseudomonadati</taxon>
        <taxon>Pseudomonadota</taxon>
        <taxon>Gammaproteobacteria</taxon>
        <taxon>Oceanospirillales</taxon>
        <taxon>Alcanivoracaceae</taxon>
        <taxon>Alloalcanivorax</taxon>
    </lineage>
</organism>
<dbReference type="PANTHER" id="PTHR40115">
    <property type="entry name" value="INNER MEMBRANE PROTEIN WITH PEPSY TM HELIX"/>
    <property type="match status" value="1"/>
</dbReference>
<protein>
    <recommendedName>
        <fullName evidence="4">Peptidase</fullName>
    </recommendedName>
</protein>
<comment type="caution">
    <text evidence="2">The sequence shown here is derived from an EMBL/GenBank/DDBJ whole genome shotgun (WGS) entry which is preliminary data.</text>
</comment>
<evidence type="ECO:0000256" key="1">
    <source>
        <dbReference type="SAM" id="Phobius"/>
    </source>
</evidence>
<keyword evidence="3" id="KW-1185">Reference proteome</keyword>
<dbReference type="EMBL" id="ARXX01000029">
    <property type="protein sequence ID" value="MBF5056811.1"/>
    <property type="molecule type" value="Genomic_DNA"/>
</dbReference>
<accession>A0ABS0ATK6</accession>
<dbReference type="PANTHER" id="PTHR40115:SF1">
    <property type="entry name" value="INNER MEMBRANE PROTEIN WITH PEPSY TM HELIX"/>
    <property type="match status" value="1"/>
</dbReference>
<evidence type="ECO:0000313" key="2">
    <source>
        <dbReference type="EMBL" id="MBF5056811.1"/>
    </source>
</evidence>
<proteinExistence type="predicted"/>